<feature type="region of interest" description="Disordered" evidence="1">
    <location>
        <begin position="1"/>
        <end position="23"/>
    </location>
</feature>
<dbReference type="EMBL" id="BAAARA010000008">
    <property type="protein sequence ID" value="GAA2349465.1"/>
    <property type="molecule type" value="Genomic_DNA"/>
</dbReference>
<organism evidence="2 3">
    <name type="scientific">Saccharopolyspora halophila</name>
    <dbReference type="NCBI Taxonomy" id="405551"/>
    <lineage>
        <taxon>Bacteria</taxon>
        <taxon>Bacillati</taxon>
        <taxon>Actinomycetota</taxon>
        <taxon>Actinomycetes</taxon>
        <taxon>Pseudonocardiales</taxon>
        <taxon>Pseudonocardiaceae</taxon>
        <taxon>Saccharopolyspora</taxon>
    </lineage>
</organism>
<evidence type="ECO:0000256" key="1">
    <source>
        <dbReference type="SAM" id="MobiDB-lite"/>
    </source>
</evidence>
<feature type="region of interest" description="Disordered" evidence="1">
    <location>
        <begin position="55"/>
        <end position="78"/>
    </location>
</feature>
<keyword evidence="3" id="KW-1185">Reference proteome</keyword>
<protein>
    <submittedName>
        <fullName evidence="2">Uncharacterized protein</fullName>
    </submittedName>
</protein>
<gene>
    <name evidence="2" type="ORF">GCM10009854_28830</name>
</gene>
<proteinExistence type="predicted"/>
<reference evidence="2 3" key="1">
    <citation type="journal article" date="2019" name="Int. J. Syst. Evol. Microbiol.">
        <title>The Global Catalogue of Microorganisms (GCM) 10K type strain sequencing project: providing services to taxonomists for standard genome sequencing and annotation.</title>
        <authorList>
            <consortium name="The Broad Institute Genomics Platform"/>
            <consortium name="The Broad Institute Genome Sequencing Center for Infectious Disease"/>
            <person name="Wu L."/>
            <person name="Ma J."/>
        </authorList>
    </citation>
    <scope>NUCLEOTIDE SEQUENCE [LARGE SCALE GENOMIC DNA]</scope>
    <source>
        <strain evidence="2 3">JCM 16221</strain>
    </source>
</reference>
<dbReference type="Proteomes" id="UP001501218">
    <property type="component" value="Unassembled WGS sequence"/>
</dbReference>
<evidence type="ECO:0000313" key="2">
    <source>
        <dbReference type="EMBL" id="GAA2349465.1"/>
    </source>
</evidence>
<sequence>MLDSDVASRRGNGGHDAEIEGDDWDGCTAAGAITFGPAIAAIFNKASGWIHASSTATCPRKTTGSSGSDNTGVSKPPR</sequence>
<name>A0ABN3GE00_9PSEU</name>
<evidence type="ECO:0000313" key="3">
    <source>
        <dbReference type="Proteomes" id="UP001501218"/>
    </source>
</evidence>
<accession>A0ABN3GE00</accession>
<comment type="caution">
    <text evidence="2">The sequence shown here is derived from an EMBL/GenBank/DDBJ whole genome shotgun (WGS) entry which is preliminary data.</text>
</comment>